<organism evidence="1 2">
    <name type="scientific">Musa troglodytarum</name>
    <name type="common">fe'i banana</name>
    <dbReference type="NCBI Taxonomy" id="320322"/>
    <lineage>
        <taxon>Eukaryota</taxon>
        <taxon>Viridiplantae</taxon>
        <taxon>Streptophyta</taxon>
        <taxon>Embryophyta</taxon>
        <taxon>Tracheophyta</taxon>
        <taxon>Spermatophyta</taxon>
        <taxon>Magnoliopsida</taxon>
        <taxon>Liliopsida</taxon>
        <taxon>Zingiberales</taxon>
        <taxon>Musaceae</taxon>
        <taxon>Musa</taxon>
    </lineage>
</organism>
<reference evidence="1" key="1">
    <citation type="submission" date="2022-05" db="EMBL/GenBank/DDBJ databases">
        <title>The Musa troglodytarum L. genome provides insights into the mechanism of non-climacteric behaviour and enrichment of carotenoids.</title>
        <authorList>
            <person name="Wang J."/>
        </authorList>
    </citation>
    <scope>NUCLEOTIDE SEQUENCE</scope>
    <source>
        <tissue evidence="1">Leaf</tissue>
    </source>
</reference>
<protein>
    <submittedName>
        <fullName evidence="1">Uncharacterized protein</fullName>
    </submittedName>
</protein>
<sequence>MEALRGSKNTGAASPLSLVELLVAETVLAAERSLLCFILAQLIEADDWRSGYSVFLGAETADFCQEPPHPVLCLLALIGIRGLITLASMKKEQLWKPF</sequence>
<proteinExistence type="predicted"/>
<dbReference type="Proteomes" id="UP001055439">
    <property type="component" value="Chromosome 8"/>
</dbReference>
<dbReference type="EMBL" id="CP097510">
    <property type="protein sequence ID" value="URE26321.1"/>
    <property type="molecule type" value="Genomic_DNA"/>
</dbReference>
<evidence type="ECO:0000313" key="2">
    <source>
        <dbReference type="Proteomes" id="UP001055439"/>
    </source>
</evidence>
<dbReference type="AlphaFoldDB" id="A0A9E7H2G0"/>
<evidence type="ECO:0000313" key="1">
    <source>
        <dbReference type="EMBL" id="URE26321.1"/>
    </source>
</evidence>
<keyword evidence="2" id="KW-1185">Reference proteome</keyword>
<accession>A0A9E7H2G0</accession>
<name>A0A9E7H2G0_9LILI</name>
<gene>
    <name evidence="1" type="ORF">MUK42_36194</name>
</gene>